<dbReference type="Proteomes" id="UP000188879">
    <property type="component" value="Unassembled WGS sequence"/>
</dbReference>
<dbReference type="OrthoDB" id="7999312at2"/>
<evidence type="ECO:0000259" key="1">
    <source>
        <dbReference type="PROSITE" id="PS50851"/>
    </source>
</evidence>
<evidence type="ECO:0000313" key="2">
    <source>
        <dbReference type="EMBL" id="ONG47239.1"/>
    </source>
</evidence>
<dbReference type="EMBL" id="MLCO01000296">
    <property type="protein sequence ID" value="ONG47239.1"/>
    <property type="molecule type" value="Genomic_DNA"/>
</dbReference>
<keyword evidence="3" id="KW-1185">Reference proteome</keyword>
<dbReference type="InterPro" id="IPR002545">
    <property type="entry name" value="CheW-lke_dom"/>
</dbReference>
<dbReference type="AlphaFoldDB" id="A0A1V2GVS3"/>
<comment type="caution">
    <text evidence="2">The sequence shown here is derived from an EMBL/GenBank/DDBJ whole genome shotgun (WGS) entry which is preliminary data.</text>
</comment>
<dbReference type="GO" id="GO:0006935">
    <property type="term" value="P:chemotaxis"/>
    <property type="evidence" value="ECO:0007669"/>
    <property type="project" value="InterPro"/>
</dbReference>
<proteinExistence type="predicted"/>
<gene>
    <name evidence="2" type="ORF">BKE38_24385</name>
</gene>
<dbReference type="RefSeq" id="WP_076959884.1">
    <property type="nucleotide sequence ID" value="NZ_MLCO01000296.1"/>
</dbReference>
<name>A0A1V2GVS3_9PROT</name>
<reference evidence="2 3" key="1">
    <citation type="submission" date="2016-10" db="EMBL/GenBank/DDBJ databases">
        <title>Draft Genome sequence of Roseomonas sp. strain M3.</title>
        <authorList>
            <person name="Subhash Y."/>
            <person name="Lee S."/>
        </authorList>
    </citation>
    <scope>NUCLEOTIDE SEQUENCE [LARGE SCALE GENOMIC DNA]</scope>
    <source>
        <strain evidence="2 3">M3</strain>
    </source>
</reference>
<protein>
    <recommendedName>
        <fullName evidence="1">CheW-like domain-containing protein</fullName>
    </recommendedName>
</protein>
<dbReference type="Pfam" id="PF01584">
    <property type="entry name" value="CheW"/>
    <property type="match status" value="1"/>
</dbReference>
<dbReference type="InterPro" id="IPR036061">
    <property type="entry name" value="CheW-like_dom_sf"/>
</dbReference>
<dbReference type="Gene3D" id="2.30.30.40">
    <property type="entry name" value="SH3 Domains"/>
    <property type="match status" value="1"/>
</dbReference>
<sequence>MPKTLQTLLSFAHRAERIMEERTAALAARPALLAPEAPRIALLACAVGAELYGLPIGAVAQAVPQGPCARLPGAPPALLGLFGQAGQVFCVLDLGAVFGHPADLAAPGHFLLLRQARGATRFALRADRVIGAVRVAPPDAADDTTRPAGSPVAGHARLDDGRLIALLAPDRLLHPYLPAAPAAPAPLQTPRGA</sequence>
<evidence type="ECO:0000313" key="3">
    <source>
        <dbReference type="Proteomes" id="UP000188879"/>
    </source>
</evidence>
<feature type="domain" description="CheW-like" evidence="1">
    <location>
        <begin position="39"/>
        <end position="178"/>
    </location>
</feature>
<dbReference type="GO" id="GO:0007165">
    <property type="term" value="P:signal transduction"/>
    <property type="evidence" value="ECO:0007669"/>
    <property type="project" value="InterPro"/>
</dbReference>
<dbReference type="PROSITE" id="PS50851">
    <property type="entry name" value="CHEW"/>
    <property type="match status" value="1"/>
</dbReference>
<dbReference type="SUPFAM" id="SSF50341">
    <property type="entry name" value="CheW-like"/>
    <property type="match status" value="1"/>
</dbReference>
<dbReference type="SMART" id="SM00260">
    <property type="entry name" value="CheW"/>
    <property type="match status" value="1"/>
</dbReference>
<organism evidence="2 3">
    <name type="scientific">Teichococcus deserti</name>
    <dbReference type="NCBI Taxonomy" id="1817963"/>
    <lineage>
        <taxon>Bacteria</taxon>
        <taxon>Pseudomonadati</taxon>
        <taxon>Pseudomonadota</taxon>
        <taxon>Alphaproteobacteria</taxon>
        <taxon>Acetobacterales</taxon>
        <taxon>Roseomonadaceae</taxon>
        <taxon>Roseomonas</taxon>
    </lineage>
</organism>
<accession>A0A1V2GVS3</accession>
<dbReference type="Gene3D" id="2.40.50.180">
    <property type="entry name" value="CheA-289, Domain 4"/>
    <property type="match status" value="1"/>
</dbReference>